<reference evidence="1 2" key="1">
    <citation type="journal article" date="2022" name="bioRxiv">
        <title>The genome of the oomycete Peronosclerospora sorghi, a cosmopolitan pathogen of maize and sorghum, is inflated with dispersed pseudogenes.</title>
        <authorList>
            <person name="Fletcher K."/>
            <person name="Martin F."/>
            <person name="Isakeit T."/>
            <person name="Cavanaugh K."/>
            <person name="Magill C."/>
            <person name="Michelmore R."/>
        </authorList>
    </citation>
    <scope>NUCLEOTIDE SEQUENCE [LARGE SCALE GENOMIC DNA]</scope>
    <source>
        <strain evidence="1">P6</strain>
    </source>
</reference>
<proteinExistence type="predicted"/>
<dbReference type="EMBL" id="CM047585">
    <property type="protein sequence ID" value="KAI9910100.1"/>
    <property type="molecule type" value="Genomic_DNA"/>
</dbReference>
<keyword evidence="2" id="KW-1185">Reference proteome</keyword>
<evidence type="ECO:0000313" key="1">
    <source>
        <dbReference type="EMBL" id="KAI9910100.1"/>
    </source>
</evidence>
<name>A0ACC0VW13_9STRA</name>
<gene>
    <name evidence="1" type="ORF">PsorP6_010862</name>
</gene>
<evidence type="ECO:0000313" key="2">
    <source>
        <dbReference type="Proteomes" id="UP001163321"/>
    </source>
</evidence>
<organism evidence="1 2">
    <name type="scientific">Peronosclerospora sorghi</name>
    <dbReference type="NCBI Taxonomy" id="230839"/>
    <lineage>
        <taxon>Eukaryota</taxon>
        <taxon>Sar</taxon>
        <taxon>Stramenopiles</taxon>
        <taxon>Oomycota</taxon>
        <taxon>Peronosporomycetes</taxon>
        <taxon>Peronosporales</taxon>
        <taxon>Peronosporaceae</taxon>
        <taxon>Peronosclerospora</taxon>
    </lineage>
</organism>
<accession>A0ACC0VW13</accession>
<comment type="caution">
    <text evidence="1">The sequence shown here is derived from an EMBL/GenBank/DDBJ whole genome shotgun (WGS) entry which is preliminary data.</text>
</comment>
<protein>
    <submittedName>
        <fullName evidence="1">Uncharacterized protein</fullName>
    </submittedName>
</protein>
<sequence>MGGTHRRSKARQLLLRVRVYVTSHVLSLSWGTFTLGLIWLCLHPAVTITTGEWKCRGTYISENALLIDLLEAQAGQQQVDAAHAYHQKLLQVPALPSTGCGDDCERVIDWIDAQLRGMDRVEVYCQVVQTDATRSKPRTNVYGILRAAPFGDGKESIVLVTHYRHMGLDSGSYTSVSLGLALLQYLAHAKWLAKDVILLAADDGPLDGADGDAAGTRAWLDAYHMDPLETDPDARLPMRAGLVRAALNLETLTCTHDVHAVGVYAAGANGQLPNLDLVNTAVRAFRTHDVPIVLDRSEADGRMASLASVARSLLARLAFVRTPFWTRTVVPYVTRLVGMLQFMTAVATGPSGLHAHFLAYNIDSLTLALTNPRRENGTHARVLSTLQVFRSLELIVRALSNLEGKLHRSYYLYVLPTTTTFVSVGEYLYALVLTLTPALAHVAHLAAHTTGMRVAYALTVLLVVETFGLVVLGGTCYVIVHWTHGLPILTTWMLALGISIGQALVVQRVLPALRSLAILSGCADMATWRLAVRAYETEGASSTSSEHSGIVVQPTRDAGWRAIKMMILALVVVSHGVLGVLNYPMALFGALFTTPFATIVPRATTTTTPSSGARNLWSSVWLVGSSPLGLLCLLSWSGVDVYSGITYLVTSFVDHRNVLALPYFCCVYVALHTLSLGIWLEPAASEKAVKTTKQD</sequence>
<dbReference type="Proteomes" id="UP001163321">
    <property type="component" value="Chromosome 6"/>
</dbReference>